<evidence type="ECO:0000256" key="1">
    <source>
        <dbReference type="SAM" id="MobiDB-lite"/>
    </source>
</evidence>
<organism evidence="2">
    <name type="scientific">Castor canadensis</name>
    <name type="common">American beaver</name>
    <dbReference type="NCBI Taxonomy" id="51338"/>
    <lineage>
        <taxon>Eukaryota</taxon>
        <taxon>Metazoa</taxon>
        <taxon>Chordata</taxon>
        <taxon>Craniata</taxon>
        <taxon>Vertebrata</taxon>
        <taxon>Euteleostomi</taxon>
        <taxon>Mammalia</taxon>
        <taxon>Eutheria</taxon>
        <taxon>Euarchontoglires</taxon>
        <taxon>Glires</taxon>
        <taxon>Rodentia</taxon>
        <taxon>Castorimorpha</taxon>
        <taxon>Castoridae</taxon>
        <taxon>Castor</taxon>
    </lineage>
</organism>
<dbReference type="AlphaFoldDB" id="A0A8C0X1F9"/>
<sequence length="237" mass="27296">MNNPSKATGTDVPKSDKQLPEKDQKPRMTTIEKEVSALIIQRAWFIHVDKTIFQLLKHTICAAEQFVAHEILKTVSPIEAKLVKDPSMKCKVRFRFNGETFPPFIVFKIFLHGDGSNNKYFSGKNLLKPSSKAVLDACNIMGKRKFHQQIMEDDRLFQESKIADQIDIVTMQDYLQEPQKDTQSTKKQEMIVISTSSLDIVKVKDSTSDSEFEKEEKELFAWYQDLYVDYSSLLDTC</sequence>
<feature type="compositionally biased region" description="Basic and acidic residues" evidence="1">
    <location>
        <begin position="13"/>
        <end position="27"/>
    </location>
</feature>
<name>A0A8C0X1F9_CASCN</name>
<evidence type="ECO:0000313" key="2">
    <source>
        <dbReference type="Ensembl" id="ENSCCNP00000019888.1"/>
    </source>
</evidence>
<dbReference type="PANTHER" id="PTHR33504">
    <property type="entry name" value="NADH DEHYDROGENASE (UBIQUINONE) 1 BETA SUBCOMPLEX, 4"/>
    <property type="match status" value="1"/>
</dbReference>
<protein>
    <submittedName>
        <fullName evidence="2">Uncharacterized protein</fullName>
    </submittedName>
</protein>
<feature type="region of interest" description="Disordered" evidence="1">
    <location>
        <begin position="1"/>
        <end position="27"/>
    </location>
</feature>
<reference evidence="2" key="1">
    <citation type="submission" date="2023-09" db="UniProtKB">
        <authorList>
            <consortium name="Ensembl"/>
        </authorList>
    </citation>
    <scope>IDENTIFICATION</scope>
</reference>
<accession>A0A8C0X1F9</accession>
<dbReference type="Ensembl" id="ENSCCNT00000025736.1">
    <property type="protein sequence ID" value="ENSCCNP00000019888.1"/>
    <property type="gene ID" value="ENSCCNG00000019924.1"/>
</dbReference>
<proteinExistence type="predicted"/>
<dbReference type="PANTHER" id="PTHR33504:SF1">
    <property type="entry name" value="FAMILY WITH SEQUENCE SIMILARITY 90, MEMBER A1B"/>
    <property type="match status" value="1"/>
</dbReference>